<evidence type="ECO:0000256" key="1">
    <source>
        <dbReference type="SAM" id="SignalP"/>
    </source>
</evidence>
<name>A0ABW0DUY9_9ACTN</name>
<dbReference type="RefSeq" id="WP_344565440.1">
    <property type="nucleotide sequence ID" value="NZ_BAAATG010000038.1"/>
</dbReference>
<evidence type="ECO:0000313" key="2">
    <source>
        <dbReference type="EMBL" id="MFC5241204.1"/>
    </source>
</evidence>
<accession>A0ABW0DUY9</accession>
<organism evidence="2 3">
    <name type="scientific">Streptomyces atrovirens</name>
    <dbReference type="NCBI Taxonomy" id="285556"/>
    <lineage>
        <taxon>Bacteria</taxon>
        <taxon>Bacillati</taxon>
        <taxon>Actinomycetota</taxon>
        <taxon>Actinomycetes</taxon>
        <taxon>Kitasatosporales</taxon>
        <taxon>Streptomycetaceae</taxon>
        <taxon>Streptomyces</taxon>
    </lineage>
</organism>
<proteinExistence type="predicted"/>
<dbReference type="EMBL" id="JBHSKN010000013">
    <property type="protein sequence ID" value="MFC5241204.1"/>
    <property type="molecule type" value="Genomic_DNA"/>
</dbReference>
<protein>
    <submittedName>
        <fullName evidence="2">Peptidase inhibitor family I36 protein</fullName>
    </submittedName>
</protein>
<feature type="signal peptide" evidence="1">
    <location>
        <begin position="1"/>
        <end position="31"/>
    </location>
</feature>
<dbReference type="Proteomes" id="UP001596035">
    <property type="component" value="Unassembled WGS sequence"/>
</dbReference>
<dbReference type="Pfam" id="PF03995">
    <property type="entry name" value="Inhibitor_I36"/>
    <property type="match status" value="1"/>
</dbReference>
<evidence type="ECO:0000313" key="3">
    <source>
        <dbReference type="Proteomes" id="UP001596035"/>
    </source>
</evidence>
<gene>
    <name evidence="2" type="ORF">ACFPWV_14980</name>
</gene>
<reference evidence="3" key="1">
    <citation type="journal article" date="2019" name="Int. J. Syst. Evol. Microbiol.">
        <title>The Global Catalogue of Microorganisms (GCM) 10K type strain sequencing project: providing services to taxonomists for standard genome sequencing and annotation.</title>
        <authorList>
            <consortium name="The Broad Institute Genomics Platform"/>
            <consortium name="The Broad Institute Genome Sequencing Center for Infectious Disease"/>
            <person name="Wu L."/>
            <person name="Ma J."/>
        </authorList>
    </citation>
    <scope>NUCLEOTIDE SEQUENCE [LARGE SCALE GENOMIC DNA]</scope>
    <source>
        <strain evidence="3">CGMCC 4.7131</strain>
    </source>
</reference>
<keyword evidence="1" id="KW-0732">Signal</keyword>
<sequence>MGQLTRKARMAVGLAAAAVVGTLATPASVDAAPVDPWTCTPGAFCAYPLDNGKGGPCGWQIDDPDWLGGSSVCGWSKKTRVQSVFNNGKSGKPVSIYTKTGMKGTKVVCVPKGRKLNLKGAGTFVRSHTWKC</sequence>
<comment type="caution">
    <text evidence="2">The sequence shown here is derived from an EMBL/GenBank/DDBJ whole genome shotgun (WGS) entry which is preliminary data.</text>
</comment>
<keyword evidence="3" id="KW-1185">Reference proteome</keyword>
<feature type="chain" id="PRO_5045102687" evidence="1">
    <location>
        <begin position="32"/>
        <end position="132"/>
    </location>
</feature>